<dbReference type="RefSeq" id="WP_087632849.1">
    <property type="nucleotide sequence ID" value="NZ_FCNZ02000025.1"/>
</dbReference>
<comment type="caution">
    <text evidence="9">The sequence shown here is derived from an EMBL/GenBank/DDBJ whole genome shotgun (WGS) entry which is preliminary data.</text>
</comment>
<reference evidence="9" key="1">
    <citation type="submission" date="2016-01" db="EMBL/GenBank/DDBJ databases">
        <authorList>
            <person name="Peeters Charlotte."/>
        </authorList>
    </citation>
    <scope>NUCLEOTIDE SEQUENCE</scope>
    <source>
        <strain evidence="9">LMG 22936</strain>
    </source>
</reference>
<dbReference type="STRING" id="326475.AWB66_05077"/>
<evidence type="ECO:0000313" key="10">
    <source>
        <dbReference type="Proteomes" id="UP000054717"/>
    </source>
</evidence>
<keyword evidence="5 7" id="KW-1133">Transmembrane helix</keyword>
<feature type="transmembrane region" description="Helical" evidence="7">
    <location>
        <begin position="237"/>
        <end position="255"/>
    </location>
</feature>
<comment type="subcellular location">
    <subcellularLocation>
        <location evidence="1 7">Cell membrane</location>
        <topology evidence="1 7">Multi-pass membrane protein</topology>
    </subcellularLocation>
</comment>
<dbReference type="CDD" id="cd06261">
    <property type="entry name" value="TM_PBP2"/>
    <property type="match status" value="1"/>
</dbReference>
<dbReference type="Gene3D" id="1.10.3720.10">
    <property type="entry name" value="MetI-like"/>
    <property type="match status" value="1"/>
</dbReference>
<dbReference type="GO" id="GO:0010438">
    <property type="term" value="P:cellular response to sulfur starvation"/>
    <property type="evidence" value="ECO:0007669"/>
    <property type="project" value="TreeGrafter"/>
</dbReference>
<name>A0A158K1L2_9BURK</name>
<keyword evidence="3" id="KW-1003">Cell membrane</keyword>
<dbReference type="SUPFAM" id="SSF161098">
    <property type="entry name" value="MetI-like"/>
    <property type="match status" value="1"/>
</dbReference>
<dbReference type="AlphaFoldDB" id="A0A158K1L2"/>
<accession>A0A158K1L2</accession>
<sequence>MPQSIVQPVAGSAPATAKRRAPRLVYLSLASVVVFLFGWEAACRAELIDPIFLPSPSQIFALALKMSADGTLLGHVLASTRRVMVGFCAAALIAIPLGIFLGTAPRARAVFDPLLSFLRPLPSMSWIPLSLLWFGINETQKYSIVFMGTFAPALIYVIEATRSIDPLLIRAARNLGANRWQVMREVVLPGSLAQIISGFKVILGLSWTCVISAELVAAKEGLGFLIMNGKEFFQTDAVMLGMVMISITVLVIDVVSRKIEARVLKWQQ</sequence>
<dbReference type="PROSITE" id="PS50928">
    <property type="entry name" value="ABC_TM1"/>
    <property type="match status" value="1"/>
</dbReference>
<feature type="transmembrane region" description="Helical" evidence="7">
    <location>
        <begin position="192"/>
        <end position="217"/>
    </location>
</feature>
<evidence type="ECO:0000259" key="8">
    <source>
        <dbReference type="PROSITE" id="PS50928"/>
    </source>
</evidence>
<dbReference type="GO" id="GO:0042918">
    <property type="term" value="P:alkanesulfonate transmembrane transport"/>
    <property type="evidence" value="ECO:0007669"/>
    <property type="project" value="UniProtKB-ARBA"/>
</dbReference>
<protein>
    <submittedName>
        <fullName evidence="9">Taurine ABC transporter permease</fullName>
    </submittedName>
</protein>
<feature type="transmembrane region" description="Helical" evidence="7">
    <location>
        <begin position="83"/>
        <end position="104"/>
    </location>
</feature>
<evidence type="ECO:0000256" key="7">
    <source>
        <dbReference type="RuleBase" id="RU363032"/>
    </source>
</evidence>
<dbReference type="Pfam" id="PF00528">
    <property type="entry name" value="BPD_transp_1"/>
    <property type="match status" value="1"/>
</dbReference>
<evidence type="ECO:0000256" key="1">
    <source>
        <dbReference type="ARBA" id="ARBA00004651"/>
    </source>
</evidence>
<dbReference type="InterPro" id="IPR035906">
    <property type="entry name" value="MetI-like_sf"/>
</dbReference>
<feature type="transmembrane region" description="Helical" evidence="7">
    <location>
        <begin position="116"/>
        <end position="136"/>
    </location>
</feature>
<dbReference type="EMBL" id="FCNZ02000025">
    <property type="protein sequence ID" value="SAL74855.1"/>
    <property type="molecule type" value="Genomic_DNA"/>
</dbReference>
<evidence type="ECO:0000256" key="3">
    <source>
        <dbReference type="ARBA" id="ARBA00022475"/>
    </source>
</evidence>
<dbReference type="Proteomes" id="UP000054717">
    <property type="component" value="Unassembled WGS sequence"/>
</dbReference>
<proteinExistence type="inferred from homology"/>
<keyword evidence="6 7" id="KW-0472">Membrane</keyword>
<dbReference type="PANTHER" id="PTHR30151:SF25">
    <property type="entry name" value="TAURINE TRANSPORT SYSTEM PERMEASE PROTEIN TAUC"/>
    <property type="match status" value="1"/>
</dbReference>
<evidence type="ECO:0000256" key="2">
    <source>
        <dbReference type="ARBA" id="ARBA00022448"/>
    </source>
</evidence>
<evidence type="ECO:0000256" key="5">
    <source>
        <dbReference type="ARBA" id="ARBA00022989"/>
    </source>
</evidence>
<dbReference type="InterPro" id="IPR000515">
    <property type="entry name" value="MetI-like"/>
</dbReference>
<feature type="domain" description="ABC transmembrane type-1" evidence="8">
    <location>
        <begin position="76"/>
        <end position="256"/>
    </location>
</feature>
<evidence type="ECO:0000256" key="4">
    <source>
        <dbReference type="ARBA" id="ARBA00022692"/>
    </source>
</evidence>
<organism evidence="9 10">
    <name type="scientific">Caballeronia telluris</name>
    <dbReference type="NCBI Taxonomy" id="326475"/>
    <lineage>
        <taxon>Bacteria</taxon>
        <taxon>Pseudomonadati</taxon>
        <taxon>Pseudomonadota</taxon>
        <taxon>Betaproteobacteria</taxon>
        <taxon>Burkholderiales</taxon>
        <taxon>Burkholderiaceae</taxon>
        <taxon>Caballeronia</taxon>
    </lineage>
</organism>
<gene>
    <name evidence="9" type="ORF">AWB66_05077</name>
</gene>
<evidence type="ECO:0000256" key="6">
    <source>
        <dbReference type="ARBA" id="ARBA00023136"/>
    </source>
</evidence>
<comment type="similarity">
    <text evidence="7">Belongs to the binding-protein-dependent transport system permease family.</text>
</comment>
<evidence type="ECO:0000313" key="9">
    <source>
        <dbReference type="EMBL" id="SAL74855.1"/>
    </source>
</evidence>
<keyword evidence="10" id="KW-1185">Reference proteome</keyword>
<feature type="transmembrane region" description="Helical" evidence="7">
    <location>
        <begin position="24"/>
        <end position="42"/>
    </location>
</feature>
<keyword evidence="2 7" id="KW-0813">Transport</keyword>
<dbReference type="PANTHER" id="PTHR30151">
    <property type="entry name" value="ALKANE SULFONATE ABC TRANSPORTER-RELATED, MEMBRANE SUBUNIT"/>
    <property type="match status" value="1"/>
</dbReference>
<dbReference type="GO" id="GO:0005886">
    <property type="term" value="C:plasma membrane"/>
    <property type="evidence" value="ECO:0007669"/>
    <property type="project" value="UniProtKB-SubCell"/>
</dbReference>
<dbReference type="FunFam" id="1.10.3720.10:FF:000003">
    <property type="entry name" value="Aliphatic sulfonate ABC transporter permease"/>
    <property type="match status" value="1"/>
</dbReference>
<keyword evidence="4 7" id="KW-0812">Transmembrane</keyword>